<sequence length="219" mass="23495">MSGLGFAFHGVEFEARVSGALWWPRERWLIVADLHFGKSERMARRGGALLPPFENRATLERLGAEIAALAPRRIISLGDGFDDLAAAEAFAPRLGPDLAALAKGCDWLWISGNHDPGPLPATLPGAVRPELALDGLVLRHEIGQGPDVSGHYHPAIRLGGLRRRAFLLGADHLILPAFGAYTGGMLAEEPPLGTLLPEGLALACCETRVLPLPFGARRR</sequence>
<keyword evidence="2" id="KW-1185">Reference proteome</keyword>
<dbReference type="EMBL" id="CP006652">
    <property type="protein sequence ID" value="AGT11050.1"/>
    <property type="molecule type" value="Genomic_DNA"/>
</dbReference>
<proteinExistence type="predicted"/>
<dbReference type="PANTHER" id="PTHR39323">
    <property type="entry name" value="BLR1149 PROTEIN"/>
    <property type="match status" value="1"/>
</dbReference>
<dbReference type="Proteomes" id="UP000015480">
    <property type="component" value="Plasmid pAMI4"/>
</dbReference>
<dbReference type="OrthoDB" id="9795838at2"/>
<dbReference type="HOGENOM" id="CLU_075478_2_0_5"/>
<dbReference type="InterPro" id="IPR029052">
    <property type="entry name" value="Metallo-depent_PP-like"/>
</dbReference>
<dbReference type="AlphaFoldDB" id="S5Y5T3"/>
<dbReference type="SUPFAM" id="SSF56300">
    <property type="entry name" value="Metallo-dependent phosphatases"/>
    <property type="match status" value="1"/>
</dbReference>
<gene>
    <name evidence="1" type="ORF">JCM7686_pAMI4p366</name>
</gene>
<dbReference type="InterPro" id="IPR024173">
    <property type="entry name" value="Pesterase_MJ0037-like"/>
</dbReference>
<dbReference type="RefSeq" id="WP_020952534.1">
    <property type="nucleotide sequence ID" value="NC_022049.1"/>
</dbReference>
<dbReference type="InterPro" id="IPR026336">
    <property type="entry name" value="PdeM-like"/>
</dbReference>
<name>S5Y5T3_PARAH</name>
<dbReference type="PIRSF" id="PIRSF000887">
    <property type="entry name" value="Pesterase_MJ0037"/>
    <property type="match status" value="1"/>
</dbReference>
<dbReference type="Gene3D" id="3.60.21.10">
    <property type="match status" value="1"/>
</dbReference>
<protein>
    <submittedName>
        <fullName evidence="1">Metallo-phosphoesterase</fullName>
    </submittedName>
</protein>
<dbReference type="KEGG" id="pami:JCM7686_pAMI4p366"/>
<dbReference type="PANTHER" id="PTHR39323:SF1">
    <property type="entry name" value="BLR1149 PROTEIN"/>
    <property type="match status" value="1"/>
</dbReference>
<keyword evidence="1" id="KW-0614">Plasmid</keyword>
<evidence type="ECO:0000313" key="1">
    <source>
        <dbReference type="EMBL" id="AGT11050.1"/>
    </source>
</evidence>
<accession>S5Y5T3</accession>
<geneLocation type="plasmid" evidence="1 2">
    <name>pAMI4</name>
</geneLocation>
<reference evidence="1 2" key="1">
    <citation type="journal article" date="2014" name="BMC Genomics">
        <title>Architecture and functions of a multipartite genome of the methylotrophic bacterium Paracoccus aminophilus JCM 7686, containing primary and secondary chromids.</title>
        <authorList>
            <person name="Dziewit L."/>
            <person name="Czarnecki J."/>
            <person name="Wibberg D."/>
            <person name="Radlinska M."/>
            <person name="Mrozek P."/>
            <person name="Szymczak M."/>
            <person name="Schluter A."/>
            <person name="Puhler A."/>
            <person name="Bartosik D."/>
        </authorList>
    </citation>
    <scope>NUCLEOTIDE SEQUENCE [LARGE SCALE GENOMIC DNA]</scope>
    <source>
        <strain evidence="1">JCM 7686</strain>
        <plasmid evidence="2">Plasmid pAMI4</plasmid>
    </source>
</reference>
<organism evidence="1 2">
    <name type="scientific">Paracoccus aminophilus JCM 7686</name>
    <dbReference type="NCBI Taxonomy" id="1367847"/>
    <lineage>
        <taxon>Bacteria</taxon>
        <taxon>Pseudomonadati</taxon>
        <taxon>Pseudomonadota</taxon>
        <taxon>Alphaproteobacteria</taxon>
        <taxon>Rhodobacterales</taxon>
        <taxon>Paracoccaceae</taxon>
        <taxon>Paracoccus</taxon>
    </lineage>
</organism>
<dbReference type="PATRIC" id="fig|1367847.3.peg.4013"/>
<evidence type="ECO:0000313" key="2">
    <source>
        <dbReference type="Proteomes" id="UP000015480"/>
    </source>
</evidence>
<dbReference type="eggNOG" id="COG1407">
    <property type="taxonomic scope" value="Bacteria"/>
</dbReference>
<dbReference type="NCBIfam" id="TIGR04123">
    <property type="entry name" value="P_estr_lig_assc"/>
    <property type="match status" value="1"/>
</dbReference>